<keyword evidence="6" id="KW-0285">Flavoprotein</keyword>
<evidence type="ECO:0000259" key="21">
    <source>
        <dbReference type="PROSITE" id="PS51384"/>
    </source>
</evidence>
<evidence type="ECO:0000256" key="16">
    <source>
        <dbReference type="ARBA" id="ARBA00047455"/>
    </source>
</evidence>
<comment type="caution">
    <text evidence="22">The sequence shown here is derived from an EMBL/GenBank/DDBJ whole genome shotgun (WGS) entry which is preliminary data.</text>
</comment>
<keyword evidence="9" id="KW-0274">FAD</keyword>
<accession>A0ABP0GL46</accession>
<evidence type="ECO:0000256" key="11">
    <source>
        <dbReference type="ARBA" id="ARBA00022857"/>
    </source>
</evidence>
<dbReference type="InterPro" id="IPR019791">
    <property type="entry name" value="Haem_peroxidase_animal"/>
</dbReference>
<feature type="signal peptide" evidence="19">
    <location>
        <begin position="1"/>
        <end position="17"/>
    </location>
</feature>
<organism evidence="22 23">
    <name type="scientific">Clavelina lepadiformis</name>
    <name type="common">Light-bulb sea squirt</name>
    <name type="synonym">Ascidia lepadiformis</name>
    <dbReference type="NCBI Taxonomy" id="159417"/>
    <lineage>
        <taxon>Eukaryota</taxon>
        <taxon>Metazoa</taxon>
        <taxon>Chordata</taxon>
        <taxon>Tunicata</taxon>
        <taxon>Ascidiacea</taxon>
        <taxon>Aplousobranchia</taxon>
        <taxon>Clavelinidae</taxon>
        <taxon>Clavelina</taxon>
    </lineage>
</organism>
<keyword evidence="15" id="KW-0575">Peroxidase</keyword>
<evidence type="ECO:0000256" key="2">
    <source>
        <dbReference type="ARBA" id="ARBA00004424"/>
    </source>
</evidence>
<evidence type="ECO:0000256" key="5">
    <source>
        <dbReference type="ARBA" id="ARBA00012698"/>
    </source>
</evidence>
<evidence type="ECO:0000259" key="20">
    <source>
        <dbReference type="PROSITE" id="PS50222"/>
    </source>
</evidence>
<dbReference type="PROSITE" id="PS50222">
    <property type="entry name" value="EF_HAND_2"/>
    <property type="match status" value="1"/>
</dbReference>
<dbReference type="InterPro" id="IPR010255">
    <property type="entry name" value="Haem_peroxidase_sf"/>
</dbReference>
<dbReference type="InterPro" id="IPR011992">
    <property type="entry name" value="EF-hand-dom_pair"/>
</dbReference>
<evidence type="ECO:0000256" key="17">
    <source>
        <dbReference type="ARBA" id="ARBA00048762"/>
    </source>
</evidence>
<dbReference type="SUPFAM" id="SSF63380">
    <property type="entry name" value="Riboflavin synthase domain-like"/>
    <property type="match status" value="1"/>
</dbReference>
<dbReference type="Proteomes" id="UP001642483">
    <property type="component" value="Unassembled WGS sequence"/>
</dbReference>
<dbReference type="PROSITE" id="PS00018">
    <property type="entry name" value="EF_HAND_1"/>
    <property type="match status" value="1"/>
</dbReference>
<dbReference type="InterPro" id="IPR050369">
    <property type="entry name" value="RBOH/FRE"/>
</dbReference>
<name>A0ABP0GL46_CLALP</name>
<feature type="transmembrane region" description="Helical" evidence="18">
    <location>
        <begin position="1224"/>
        <end position="1245"/>
    </location>
</feature>
<comment type="pathway">
    <text evidence="3">Hormone biosynthesis; thyroid hormone biosynthesis.</text>
</comment>
<dbReference type="InterPro" id="IPR037120">
    <property type="entry name" value="Haem_peroxidase_sf_animal"/>
</dbReference>
<dbReference type="InterPro" id="IPR013121">
    <property type="entry name" value="Fe_red_NAD-bd_6"/>
</dbReference>
<evidence type="ECO:0000256" key="10">
    <source>
        <dbReference type="ARBA" id="ARBA00022837"/>
    </source>
</evidence>
<evidence type="ECO:0000256" key="12">
    <source>
        <dbReference type="ARBA" id="ARBA00022989"/>
    </source>
</evidence>
<comment type="catalytic activity">
    <reaction evidence="17">
        <text>NADPH + O2 + H(+) = H2O2 + NADP(+)</text>
        <dbReference type="Rhea" id="RHEA:11260"/>
        <dbReference type="ChEBI" id="CHEBI:15378"/>
        <dbReference type="ChEBI" id="CHEBI:15379"/>
        <dbReference type="ChEBI" id="CHEBI:16240"/>
        <dbReference type="ChEBI" id="CHEBI:57783"/>
        <dbReference type="ChEBI" id="CHEBI:58349"/>
        <dbReference type="EC" id="1.6.3.1"/>
    </reaction>
</comment>
<protein>
    <recommendedName>
        <fullName evidence="5">NAD(P)H oxidase (H2O2-forming)</fullName>
        <ecNumber evidence="5">1.6.3.1</ecNumber>
    </recommendedName>
</protein>
<feature type="transmembrane region" description="Helical" evidence="18">
    <location>
        <begin position="649"/>
        <end position="673"/>
    </location>
</feature>
<evidence type="ECO:0000313" key="23">
    <source>
        <dbReference type="Proteomes" id="UP001642483"/>
    </source>
</evidence>
<dbReference type="InterPro" id="IPR013130">
    <property type="entry name" value="Fe3_Rdtase_TM_dom"/>
</dbReference>
<dbReference type="SUPFAM" id="SSF47473">
    <property type="entry name" value="EF-hand"/>
    <property type="match status" value="1"/>
</dbReference>
<comment type="similarity">
    <text evidence="4">In the N-terminal section; belongs to the peroxidase family.</text>
</comment>
<gene>
    <name evidence="22" type="ORF">CVLEPA_LOCUS24488</name>
</gene>
<dbReference type="InterPro" id="IPR039261">
    <property type="entry name" value="FNR_nucleotide-bd"/>
</dbReference>
<evidence type="ECO:0000256" key="14">
    <source>
        <dbReference type="ARBA" id="ARBA00023136"/>
    </source>
</evidence>
<dbReference type="SFLD" id="SFLDG01168">
    <property type="entry name" value="Ferric_reductase_subgroup_(FRE"/>
    <property type="match status" value="1"/>
</dbReference>
<dbReference type="PANTHER" id="PTHR11972:SF208">
    <property type="entry name" value="DUAL OXIDASE-LIKE PROTEIN"/>
    <property type="match status" value="1"/>
</dbReference>
<feature type="transmembrane region" description="Helical" evidence="18">
    <location>
        <begin position="1094"/>
        <end position="1114"/>
    </location>
</feature>
<reference evidence="22 23" key="1">
    <citation type="submission" date="2024-02" db="EMBL/GenBank/DDBJ databases">
        <authorList>
            <person name="Daric V."/>
            <person name="Darras S."/>
        </authorList>
    </citation>
    <scope>NUCLEOTIDE SEQUENCE [LARGE SCALE GENOMIC DNA]</scope>
</reference>
<keyword evidence="8" id="KW-0677">Repeat</keyword>
<keyword evidence="14 18" id="KW-0472">Membrane</keyword>
<evidence type="ECO:0000256" key="3">
    <source>
        <dbReference type="ARBA" id="ARBA00005197"/>
    </source>
</evidence>
<sequence length="1563" mass="179772">MLKFIFVLILNLSFVQNENGGKEYPPYDGWFNNRDNPSSGVIDSTLCRRLPTHYEDGVSAPSGAKRPNPRLVSNVIMAGESGKASYNNKTALFAFFSQHVLSEIVNVQSNQCPPEPFNIPLLENDSLNPQKKKFFLMPYERSRYDTSNYGSSPNHPRNQLNDVTSFLDGGSIYGSQKSWANQLRLFNSTCPMRTRTSNLFASQKNPTDCRGELKSLNDEGRFPGQNDVGLFYENHFDPRDHKIKKTESFYLLGNKQGEENPFLLSLEIMWFRHHNWLAMKLRDDVAHSDWTDEQVFNEARIRNIAVHQKIVMHEWLPILLGHNCNTSNPVDCDVITPYKGYNPGSPVGVTNVFQSAAMRYIDTLTPPGVFVRGNYDSSTKVCVFYNMTRETAGDDENFEQQHIGKPALRLLNTFWNSHEAINEFDIDKLLMGMSSQIAEKEDNVITPDIREGYYGSRRFSRVDAVAMTIQQGRDHGLPDYNTARRELGMAERRNFEEINPQIFQEDQNEGGKLLENLKSVHRGSIQLLDIFTGGLLETRNGNPGELFRFLIKEQFEKIRDGDRFWFENDKSGLFTTNEIEEIHNVSIRDVILRTNPTMNPSEDLQENPFLWDMTDGKAPACGQPFQLKDSDMEGCTELETYDYFENDQVSFAVVFTGLGVFVFVAIASMYLVGESTKMLRERKRNRATPADEENVTRKAMEILGRNNKCKEVQIQKTADNSIVLKSGKNRRLLEFKGHVEIYVSKDKGRRSMFVRTSRATYDLVLKFETSRECEDFIEVLRNSFHASGVSFSTLALSEKELFREAKMKDARDEELKNFFRTALGKSMNLDLDENRNVPDPSRSHELITTRLSQDEFAEYLNLKANSGFVRQMFQIAGSDENDFITIREFLNIIVLFEKGNTPEGKLKLMFDMYDLDKTGRLSADDFKNMLKSMLESINSKIDLDNLDQHVNEIMTSSGCFSRTGLTFDDFKSLVEDHETHLCACKLNIPDESTKKKRKTKLERFRESFKGVEDIGFSSKNNLDDRISSVRIQQHPGKLKKMKVVVEKYVEHYRLCIFWVGLYTWVTIGVFLYAFNAASSNKQSGLGFITGYAVPLARGAAGALMFNFSTILLTMCRNTITFLRETFVHRYVPFDYAVTMHKIIAWMGMFFSVVHVVAHGINFYSIVTQSPSDLLCYFRDYWYSSDFTPSFLFWCLQTITGVAGVALSMTLIIMYVYACDYARRFIYNVFHWTHFFGYILVYFFTFMHGSAMMVQMPSFYLYFLGPGILYTLDKLYSLSRRHQAVPVVNARHLPSEVLHLEFIRPPHFHYKAGQWVRIASLDQSHNEYHPFTLTSAPCEANLKLHIRAVGPWTRNLRSSYAPENLDGKPYPKLYLEGPFGEGHQDWDKYDVSVLIGGGIGVTPFASILKELSDPHHKHGISCKKVYFIWVARDQRQFEWLSEIIEKAEQTSDMLSAHVFITQIPHKFDLRTTMLYICEKHFHKVAGRSMFTGLKAQTHFGRPNFEEFFEFLTIEHSVEKSRLKRSQSFGVFSCGPPGMTKSIEESCVKLNSRKGPLFCHHFENF</sequence>
<evidence type="ECO:0000256" key="18">
    <source>
        <dbReference type="SAM" id="Phobius"/>
    </source>
</evidence>
<dbReference type="PANTHER" id="PTHR11972">
    <property type="entry name" value="NADPH OXIDASE"/>
    <property type="match status" value="1"/>
</dbReference>
<keyword evidence="19" id="KW-0732">Signal</keyword>
<dbReference type="SFLD" id="SFLDG01169">
    <property type="entry name" value="NADPH_oxidase_subgroup_(NOX)"/>
    <property type="match status" value="1"/>
</dbReference>
<dbReference type="Pfam" id="PF01794">
    <property type="entry name" value="Ferric_reduct"/>
    <property type="match status" value="1"/>
</dbReference>
<feature type="domain" description="EF-hand" evidence="20">
    <location>
        <begin position="901"/>
        <end position="936"/>
    </location>
</feature>
<evidence type="ECO:0000256" key="4">
    <source>
        <dbReference type="ARBA" id="ARBA00005644"/>
    </source>
</evidence>
<keyword evidence="12 18" id="KW-1133">Transmembrane helix</keyword>
<dbReference type="PROSITE" id="PS51384">
    <property type="entry name" value="FAD_FR"/>
    <property type="match status" value="1"/>
</dbReference>
<dbReference type="Pfam" id="PF08022">
    <property type="entry name" value="FAD_binding_8"/>
    <property type="match status" value="1"/>
</dbReference>
<dbReference type="Pfam" id="PF13405">
    <property type="entry name" value="EF-hand_6"/>
    <property type="match status" value="1"/>
</dbReference>
<dbReference type="Gene3D" id="1.10.640.10">
    <property type="entry name" value="Haem peroxidase domain superfamily, animal type"/>
    <property type="match status" value="1"/>
</dbReference>
<evidence type="ECO:0000313" key="22">
    <source>
        <dbReference type="EMBL" id="CAK8691728.1"/>
    </source>
</evidence>
<dbReference type="InterPro" id="IPR018247">
    <property type="entry name" value="EF_Hand_1_Ca_BS"/>
</dbReference>
<dbReference type="EC" id="1.6.3.1" evidence="5"/>
<dbReference type="Gene3D" id="3.40.50.80">
    <property type="entry name" value="Nucleotide-binding domain of ferredoxin-NADP reductase (FNR) module"/>
    <property type="match status" value="1"/>
</dbReference>
<evidence type="ECO:0000256" key="7">
    <source>
        <dbReference type="ARBA" id="ARBA00022692"/>
    </source>
</evidence>
<dbReference type="Gene3D" id="1.10.238.10">
    <property type="entry name" value="EF-hand"/>
    <property type="match status" value="1"/>
</dbReference>
<feature type="domain" description="FAD-binding FR-type" evidence="21">
    <location>
        <begin position="1279"/>
        <end position="1384"/>
    </location>
</feature>
<keyword evidence="23" id="KW-1185">Reference proteome</keyword>
<dbReference type="InterPro" id="IPR017938">
    <property type="entry name" value="Riboflavin_synthase-like_b-brl"/>
</dbReference>
<keyword evidence="7 18" id="KW-0812">Transmembrane</keyword>
<feature type="transmembrane region" description="Helical" evidence="18">
    <location>
        <begin position="1054"/>
        <end position="1074"/>
    </location>
</feature>
<keyword evidence="11" id="KW-0521">NADP</keyword>
<keyword evidence="13" id="KW-0560">Oxidoreductase</keyword>
<evidence type="ECO:0000256" key="1">
    <source>
        <dbReference type="ARBA" id="ARBA00003796"/>
    </source>
</evidence>
<dbReference type="EMBL" id="CAWYQH010000119">
    <property type="protein sequence ID" value="CAK8691728.1"/>
    <property type="molecule type" value="Genomic_DNA"/>
</dbReference>
<dbReference type="Pfam" id="PF03098">
    <property type="entry name" value="An_peroxidase"/>
    <property type="match status" value="1"/>
</dbReference>
<dbReference type="PROSITE" id="PS50292">
    <property type="entry name" value="PEROXIDASE_3"/>
    <property type="match status" value="1"/>
</dbReference>
<dbReference type="CDD" id="cd06186">
    <property type="entry name" value="NOX_Duox_like_FAD_NADP"/>
    <property type="match status" value="1"/>
</dbReference>
<dbReference type="PRINTS" id="PR00457">
    <property type="entry name" value="ANPEROXIDASE"/>
</dbReference>
<dbReference type="InterPro" id="IPR017927">
    <property type="entry name" value="FAD-bd_FR_type"/>
</dbReference>
<dbReference type="Gene3D" id="2.40.30.10">
    <property type="entry name" value="Translation factors"/>
    <property type="match status" value="1"/>
</dbReference>
<dbReference type="SFLD" id="SFLDS00052">
    <property type="entry name" value="Ferric_Reductase_Domain"/>
    <property type="match status" value="1"/>
</dbReference>
<proteinExistence type="inferred from homology"/>
<keyword evidence="10" id="KW-0106">Calcium</keyword>
<evidence type="ECO:0000256" key="19">
    <source>
        <dbReference type="SAM" id="SignalP"/>
    </source>
</evidence>
<dbReference type="Pfam" id="PF08030">
    <property type="entry name" value="NAD_binding_6"/>
    <property type="match status" value="1"/>
</dbReference>
<evidence type="ECO:0000256" key="9">
    <source>
        <dbReference type="ARBA" id="ARBA00022827"/>
    </source>
</evidence>
<dbReference type="SMART" id="SM00054">
    <property type="entry name" value="EFh"/>
    <property type="match status" value="2"/>
</dbReference>
<evidence type="ECO:0000256" key="15">
    <source>
        <dbReference type="ARBA" id="ARBA00023324"/>
    </source>
</evidence>
<dbReference type="SUPFAM" id="SSF52343">
    <property type="entry name" value="Ferredoxin reductase-like, C-terminal NADP-linked domain"/>
    <property type="match status" value="1"/>
</dbReference>
<feature type="chain" id="PRO_5046105068" description="NAD(P)H oxidase (H2O2-forming)" evidence="19">
    <location>
        <begin position="18"/>
        <end position="1563"/>
    </location>
</feature>
<comment type="catalytic activity">
    <reaction evidence="16">
        <text>NADH + O2 + H(+) = H2O2 + NAD(+)</text>
        <dbReference type="Rhea" id="RHEA:11264"/>
        <dbReference type="ChEBI" id="CHEBI:15378"/>
        <dbReference type="ChEBI" id="CHEBI:15379"/>
        <dbReference type="ChEBI" id="CHEBI:16240"/>
        <dbReference type="ChEBI" id="CHEBI:57540"/>
        <dbReference type="ChEBI" id="CHEBI:57945"/>
        <dbReference type="EC" id="1.6.3.1"/>
    </reaction>
</comment>
<dbReference type="SUPFAM" id="SSF48113">
    <property type="entry name" value="Heme-dependent peroxidases"/>
    <property type="match status" value="1"/>
</dbReference>
<feature type="transmembrane region" description="Helical" evidence="18">
    <location>
        <begin position="1190"/>
        <end position="1217"/>
    </location>
</feature>
<evidence type="ECO:0000256" key="6">
    <source>
        <dbReference type="ARBA" id="ARBA00022630"/>
    </source>
</evidence>
<feature type="transmembrane region" description="Helical" evidence="18">
    <location>
        <begin position="1142"/>
        <end position="1163"/>
    </location>
</feature>
<comment type="function">
    <text evidence="1">Generates hydrogen peroxide which is required for the activity of thyroid peroxidase/TPO and lactoperoxidase/LPO. Plays a role in thyroid hormones synthesis and lactoperoxidase-mediated antimicrobial defense at the surface of mucosa. May have its own peroxidase activity through its N-terminal peroxidase-like domain.</text>
</comment>
<keyword evidence="15" id="KW-0376">Hydrogen peroxide</keyword>
<comment type="subcellular location">
    <subcellularLocation>
        <location evidence="2">Apical cell membrane</location>
        <topology evidence="2">Multi-pass membrane protein</topology>
    </subcellularLocation>
</comment>
<dbReference type="CDD" id="cd00051">
    <property type="entry name" value="EFh"/>
    <property type="match status" value="1"/>
</dbReference>
<evidence type="ECO:0000256" key="8">
    <source>
        <dbReference type="ARBA" id="ARBA00022737"/>
    </source>
</evidence>
<dbReference type="InterPro" id="IPR002048">
    <property type="entry name" value="EF_hand_dom"/>
</dbReference>
<dbReference type="InterPro" id="IPR013112">
    <property type="entry name" value="FAD-bd_8"/>
</dbReference>
<evidence type="ECO:0000256" key="13">
    <source>
        <dbReference type="ARBA" id="ARBA00023002"/>
    </source>
</evidence>